<feature type="chain" id="PRO_5009297408" evidence="1">
    <location>
        <begin position="27"/>
        <end position="372"/>
    </location>
</feature>
<sequence>MHTRSRRRIAVAGLACAVALTGTALAESGLSYADSQQQRQTVQIRQTKGDQVVERARANFLVPDASVKADVDVLKVALREVKKGKSVAFNIGVGKEKIASALGTLGKDANAAEVLAQWTDLGADRARAGTAAYTAKERKFFGNFTTPLTRLTQTYPKSQAKYWLKNTPPQVVDSVFAAATADLPADQLYVYAYKEGLVDYVRDQIGLAKTADPTVAQLEGVRTTSTISGYVYLGTDDFFTDLTAAKKPASSFLPPGFDLKKVALDRRTNEKGREVQSARFPNLRMGLQGLAALVRRHRALFLADVKTYGYAAPTQAELVYWTYVYFNAGEFNGQLKKYAGARRLGDWIARGEYPNSIRVLESWRMINSMKIF</sequence>
<dbReference type="Proteomes" id="UP000236732">
    <property type="component" value="Unassembled WGS sequence"/>
</dbReference>
<protein>
    <submittedName>
        <fullName evidence="2">Uncharacterized protein</fullName>
    </submittedName>
</protein>
<dbReference type="RefSeq" id="WP_103962486.1">
    <property type="nucleotide sequence ID" value="NZ_FNVT01000020.1"/>
</dbReference>
<proteinExistence type="predicted"/>
<keyword evidence="3" id="KW-1185">Reference proteome</keyword>
<dbReference type="OrthoDB" id="1163463at2"/>
<accession>A0A1H6EUC4</accession>
<dbReference type="AlphaFoldDB" id="A0A1H6EUC4"/>
<reference evidence="2 3" key="1">
    <citation type="submission" date="2016-10" db="EMBL/GenBank/DDBJ databases">
        <authorList>
            <person name="de Groot N.N."/>
        </authorList>
    </citation>
    <scope>NUCLEOTIDE SEQUENCE [LARGE SCALE GENOMIC DNA]</scope>
    <source>
        <strain evidence="2 3">CGMCC 4.7037</strain>
    </source>
</reference>
<gene>
    <name evidence="2" type="ORF">SAMN05444920_12096</name>
</gene>
<keyword evidence="1" id="KW-0732">Signal</keyword>
<organism evidence="2 3">
    <name type="scientific">Nonomuraea solani</name>
    <dbReference type="NCBI Taxonomy" id="1144553"/>
    <lineage>
        <taxon>Bacteria</taxon>
        <taxon>Bacillati</taxon>
        <taxon>Actinomycetota</taxon>
        <taxon>Actinomycetes</taxon>
        <taxon>Streptosporangiales</taxon>
        <taxon>Streptosporangiaceae</taxon>
        <taxon>Nonomuraea</taxon>
    </lineage>
</organism>
<evidence type="ECO:0000313" key="3">
    <source>
        <dbReference type="Proteomes" id="UP000236732"/>
    </source>
</evidence>
<evidence type="ECO:0000313" key="2">
    <source>
        <dbReference type="EMBL" id="SEH01392.1"/>
    </source>
</evidence>
<dbReference type="EMBL" id="FNVT01000020">
    <property type="protein sequence ID" value="SEH01392.1"/>
    <property type="molecule type" value="Genomic_DNA"/>
</dbReference>
<name>A0A1H6EUC4_9ACTN</name>
<evidence type="ECO:0000256" key="1">
    <source>
        <dbReference type="SAM" id="SignalP"/>
    </source>
</evidence>
<feature type="signal peptide" evidence="1">
    <location>
        <begin position="1"/>
        <end position="26"/>
    </location>
</feature>